<comment type="subcellular location">
    <subcellularLocation>
        <location evidence="1 7">Cell membrane</location>
        <topology evidence="1 7">Multi-pass membrane protein</topology>
    </subcellularLocation>
</comment>
<feature type="transmembrane region" description="Helical" evidence="7">
    <location>
        <begin position="160"/>
        <end position="179"/>
    </location>
</feature>
<sequence>MNALAQLTDIQATVLSYALALPRLITFFTILPVFSKKSLGGGLIRNGVALSFALFVFPLMPDSEALATKPDYWLLSLLFKEVALGLLLGYCAAIPFWAIEAAGFFIDNQRGATLASVVNPSLGTQTSPLGLMLSQAIITLFFVGGAAFVCLKGLFLSYKLWPVGALLPAFTTDGVYFFLKQLDMIGYVAVLLAAPVIIGMFLSEFGLGLISRFAPQLNVFFLAMPIKSAVSQAILVVYLAILVSIASEQLINIDLVFDKLYSVIQ</sequence>
<evidence type="ECO:0000256" key="6">
    <source>
        <dbReference type="ARBA" id="ARBA00023136"/>
    </source>
</evidence>
<keyword evidence="6 7" id="KW-0472">Membrane</keyword>
<gene>
    <name evidence="8" type="primary">sctT</name>
    <name evidence="8" type="ORF">H0A36_09925</name>
</gene>
<evidence type="ECO:0000313" key="8">
    <source>
        <dbReference type="EMBL" id="NYZ66328.1"/>
    </source>
</evidence>
<dbReference type="PANTHER" id="PTHR30065">
    <property type="entry name" value="FLAGELLAR BIOSYNTHETIC PROTEIN FLIR"/>
    <property type="match status" value="1"/>
</dbReference>
<evidence type="ECO:0000256" key="5">
    <source>
        <dbReference type="ARBA" id="ARBA00022989"/>
    </source>
</evidence>
<dbReference type="RefSeq" id="WP_180568353.1">
    <property type="nucleotide sequence ID" value="NZ_JACCKB010000012.1"/>
</dbReference>
<dbReference type="Proteomes" id="UP000569732">
    <property type="component" value="Unassembled WGS sequence"/>
</dbReference>
<dbReference type="NCBIfam" id="TIGR01401">
    <property type="entry name" value="fliR_like_III"/>
    <property type="match status" value="1"/>
</dbReference>
<evidence type="ECO:0000256" key="7">
    <source>
        <dbReference type="RuleBase" id="RU362072"/>
    </source>
</evidence>
<feature type="transmembrane region" description="Helical" evidence="7">
    <location>
        <begin position="129"/>
        <end position="151"/>
    </location>
</feature>
<organism evidence="8 9">
    <name type="scientific">Spartinivicinus marinus</name>
    <dbReference type="NCBI Taxonomy" id="2994442"/>
    <lineage>
        <taxon>Bacteria</taxon>
        <taxon>Pseudomonadati</taxon>
        <taxon>Pseudomonadota</taxon>
        <taxon>Gammaproteobacteria</taxon>
        <taxon>Oceanospirillales</taxon>
        <taxon>Zooshikellaceae</taxon>
        <taxon>Spartinivicinus</taxon>
    </lineage>
</organism>
<evidence type="ECO:0000256" key="4">
    <source>
        <dbReference type="ARBA" id="ARBA00022692"/>
    </source>
</evidence>
<feature type="transmembrane region" description="Helical" evidence="7">
    <location>
        <begin position="72"/>
        <end position="99"/>
    </location>
</feature>
<dbReference type="InterPro" id="IPR002010">
    <property type="entry name" value="T3SS_IM_R"/>
</dbReference>
<accession>A0A853I6N2</accession>
<comment type="similarity">
    <text evidence="2 7">Belongs to the FliR/MopE/SpaR family.</text>
</comment>
<evidence type="ECO:0000256" key="2">
    <source>
        <dbReference type="ARBA" id="ARBA00009772"/>
    </source>
</evidence>
<keyword evidence="5 7" id="KW-1133">Transmembrane helix</keyword>
<name>A0A853I6N2_9GAMM</name>
<dbReference type="PRINTS" id="PR00953">
    <property type="entry name" value="TYPE3IMRPROT"/>
</dbReference>
<dbReference type="GO" id="GO:0005886">
    <property type="term" value="C:plasma membrane"/>
    <property type="evidence" value="ECO:0007669"/>
    <property type="project" value="UniProtKB-SubCell"/>
</dbReference>
<dbReference type="Pfam" id="PF01311">
    <property type="entry name" value="Bac_export_1"/>
    <property type="match status" value="1"/>
</dbReference>
<proteinExistence type="inferred from homology"/>
<feature type="transmembrane region" description="Helical" evidence="7">
    <location>
        <begin position="219"/>
        <end position="246"/>
    </location>
</feature>
<feature type="transmembrane region" description="Helical" evidence="7">
    <location>
        <begin position="43"/>
        <end position="60"/>
    </location>
</feature>
<dbReference type="EMBL" id="JACCKB010000012">
    <property type="protein sequence ID" value="NYZ66328.1"/>
    <property type="molecule type" value="Genomic_DNA"/>
</dbReference>
<keyword evidence="3 7" id="KW-1003">Cell membrane</keyword>
<feature type="transmembrane region" description="Helical" evidence="7">
    <location>
        <begin position="185"/>
        <end position="207"/>
    </location>
</feature>
<dbReference type="InterPro" id="IPR006304">
    <property type="entry name" value="T3SS_SpaR/YscT"/>
</dbReference>
<reference evidence="8 9" key="1">
    <citation type="submission" date="2020-07" db="EMBL/GenBank/DDBJ databases">
        <title>Endozoicomonas sp. nov., isolated from sediment.</title>
        <authorList>
            <person name="Gu T."/>
        </authorList>
    </citation>
    <scope>NUCLEOTIDE SEQUENCE [LARGE SCALE GENOMIC DNA]</scope>
    <source>
        <strain evidence="8 9">SM1973</strain>
    </source>
</reference>
<keyword evidence="9" id="KW-1185">Reference proteome</keyword>
<dbReference type="AlphaFoldDB" id="A0A853I6N2"/>
<protein>
    <submittedName>
        <fullName evidence="8">Type III secretion system export apparatus subunit SctT</fullName>
    </submittedName>
</protein>
<evidence type="ECO:0000256" key="1">
    <source>
        <dbReference type="ARBA" id="ARBA00004651"/>
    </source>
</evidence>
<dbReference type="PANTHER" id="PTHR30065:SF1">
    <property type="entry name" value="SURFACE PRESENTATION OF ANTIGENS PROTEIN SPAR"/>
    <property type="match status" value="1"/>
</dbReference>
<comment type="caution">
    <text evidence="8">The sequence shown here is derived from an EMBL/GenBank/DDBJ whole genome shotgun (WGS) entry which is preliminary data.</text>
</comment>
<dbReference type="GO" id="GO:0006605">
    <property type="term" value="P:protein targeting"/>
    <property type="evidence" value="ECO:0007669"/>
    <property type="project" value="UniProtKB-UniRule"/>
</dbReference>
<keyword evidence="4 7" id="KW-0812">Transmembrane</keyword>
<feature type="transmembrane region" description="Helical" evidence="7">
    <location>
        <begin position="12"/>
        <end position="31"/>
    </location>
</feature>
<evidence type="ECO:0000256" key="3">
    <source>
        <dbReference type="ARBA" id="ARBA00022475"/>
    </source>
</evidence>
<evidence type="ECO:0000313" key="9">
    <source>
        <dbReference type="Proteomes" id="UP000569732"/>
    </source>
</evidence>